<proteinExistence type="predicted"/>
<name>A0AAV4C4M4_9GAST</name>
<protein>
    <submittedName>
        <fullName evidence="1">Uncharacterized protein</fullName>
    </submittedName>
</protein>
<gene>
    <name evidence="1" type="ORF">PoB_005287800</name>
</gene>
<evidence type="ECO:0000313" key="2">
    <source>
        <dbReference type="Proteomes" id="UP000735302"/>
    </source>
</evidence>
<reference evidence="1 2" key="1">
    <citation type="journal article" date="2021" name="Elife">
        <title>Chloroplast acquisition without the gene transfer in kleptoplastic sea slugs, Plakobranchus ocellatus.</title>
        <authorList>
            <person name="Maeda T."/>
            <person name="Takahashi S."/>
            <person name="Yoshida T."/>
            <person name="Shimamura S."/>
            <person name="Takaki Y."/>
            <person name="Nagai Y."/>
            <person name="Toyoda A."/>
            <person name="Suzuki Y."/>
            <person name="Arimoto A."/>
            <person name="Ishii H."/>
            <person name="Satoh N."/>
            <person name="Nishiyama T."/>
            <person name="Hasebe M."/>
            <person name="Maruyama T."/>
            <person name="Minagawa J."/>
            <person name="Obokata J."/>
            <person name="Shigenobu S."/>
        </authorList>
    </citation>
    <scope>NUCLEOTIDE SEQUENCE [LARGE SCALE GENOMIC DNA]</scope>
</reference>
<comment type="caution">
    <text evidence="1">The sequence shown here is derived from an EMBL/GenBank/DDBJ whole genome shotgun (WGS) entry which is preliminary data.</text>
</comment>
<organism evidence="1 2">
    <name type="scientific">Plakobranchus ocellatus</name>
    <dbReference type="NCBI Taxonomy" id="259542"/>
    <lineage>
        <taxon>Eukaryota</taxon>
        <taxon>Metazoa</taxon>
        <taxon>Spiralia</taxon>
        <taxon>Lophotrochozoa</taxon>
        <taxon>Mollusca</taxon>
        <taxon>Gastropoda</taxon>
        <taxon>Heterobranchia</taxon>
        <taxon>Euthyneura</taxon>
        <taxon>Panpulmonata</taxon>
        <taxon>Sacoglossa</taxon>
        <taxon>Placobranchoidea</taxon>
        <taxon>Plakobranchidae</taxon>
        <taxon>Plakobranchus</taxon>
    </lineage>
</organism>
<dbReference type="AlphaFoldDB" id="A0AAV4C4M4"/>
<accession>A0AAV4C4M4</accession>
<sequence>MSEQTCDVEPQQISGCVCSQLRHTNAMGFQRDCIFLRLCWWHSNPRAPDREHDKPLCTLLLSSSPPLTLVPAAVESRHSPG</sequence>
<keyword evidence="2" id="KW-1185">Reference proteome</keyword>
<dbReference type="Proteomes" id="UP000735302">
    <property type="component" value="Unassembled WGS sequence"/>
</dbReference>
<dbReference type="EMBL" id="BLXT01005826">
    <property type="protein sequence ID" value="GFO26373.1"/>
    <property type="molecule type" value="Genomic_DNA"/>
</dbReference>
<evidence type="ECO:0000313" key="1">
    <source>
        <dbReference type="EMBL" id="GFO26373.1"/>
    </source>
</evidence>